<keyword evidence="4" id="KW-1185">Reference proteome</keyword>
<dbReference type="InterPro" id="IPR008906">
    <property type="entry name" value="HATC_C_dom"/>
</dbReference>
<feature type="domain" description="TTF-type" evidence="2">
    <location>
        <begin position="133"/>
        <end position="221"/>
    </location>
</feature>
<evidence type="ECO:0000313" key="3">
    <source>
        <dbReference type="EMBL" id="CAA2984694.1"/>
    </source>
</evidence>
<evidence type="ECO:0000313" key="4">
    <source>
        <dbReference type="Proteomes" id="UP000594638"/>
    </source>
</evidence>
<dbReference type="InterPro" id="IPR025398">
    <property type="entry name" value="DUF4371"/>
</dbReference>
<dbReference type="PANTHER" id="PTHR45749">
    <property type="match status" value="1"/>
</dbReference>
<evidence type="ECO:0000256" key="1">
    <source>
        <dbReference type="SAM" id="MobiDB-lite"/>
    </source>
</evidence>
<dbReference type="PANTHER" id="PTHR45749:SF32">
    <property type="entry name" value="ZINC FINGER MYM-TYPE PROTEIN 1-LIKE"/>
    <property type="match status" value="1"/>
</dbReference>
<organism evidence="3 4">
    <name type="scientific">Olea europaea subsp. europaea</name>
    <dbReference type="NCBI Taxonomy" id="158383"/>
    <lineage>
        <taxon>Eukaryota</taxon>
        <taxon>Viridiplantae</taxon>
        <taxon>Streptophyta</taxon>
        <taxon>Embryophyta</taxon>
        <taxon>Tracheophyta</taxon>
        <taxon>Spermatophyta</taxon>
        <taxon>Magnoliopsida</taxon>
        <taxon>eudicotyledons</taxon>
        <taxon>Gunneridae</taxon>
        <taxon>Pentapetalae</taxon>
        <taxon>asterids</taxon>
        <taxon>lamiids</taxon>
        <taxon>Lamiales</taxon>
        <taxon>Oleaceae</taxon>
        <taxon>Oleeae</taxon>
        <taxon>Olea</taxon>
    </lineage>
</organism>
<dbReference type="Pfam" id="PF14291">
    <property type="entry name" value="DUF4371"/>
    <property type="match status" value="1"/>
</dbReference>
<feature type="region of interest" description="Disordered" evidence="1">
    <location>
        <begin position="1"/>
        <end position="20"/>
    </location>
</feature>
<sequence length="826" mass="95828">MDSYTMSPKYESGAQEKKRKRNEIVLIESQARDIDKYFKSNNVNALNEDEVEIQHAHVNEVDDKNEEVNQPVYINEVDDKEEDDCFSLNLDDPGNWKIVDQRTRDYLVKMGPKRVDDISFPKDCTNKHFDSSQYKRLLPNGETIDRRWLVYSVSMDKIFCFCCKLFKTQKNVTTVGQLGNDGFKDWHNLHQSIKSHERNEEHLHCMTRWIELENRLRTKTTIDKSVELLIDSEREHWRYVLTRIIAIVKRLAKNTLPFRGDDERLYVENNGLFLQMVEMVSEFDPVMQEHLQRAKAREIQYMYLDKKIQNELIQLLANEVRSSIVKKVKHAKYFAVILGCTLDANQEEQMFLIVRFVDDSATLPTVEEHWLEFLKVDNTTELGLATELEKVLIKLDLDIDDIRGQGYDSVSNVSGKHKGVQRRVCEMNPRAFYTPCGAQSLNLALCDMANCCSKAVSFFGVIKRIYTLFSSSTKRWKIFKDNVQGLTVNPLSQTCWESDVESVKPIIEQTAQIRDALLDLAESNEYPKVKSEAESLATYELQNFEFLLGMVIWYKLLHAVNIVSKFLQTESMDINHAIDLLQGLISFLEDYKEIGFAIAMDEATKKTNEMGIEAVFTEKRIIQRKRQFDESVSDEVKQSAEESFRVEYFVFIIDQALSSLRTRFEQFKQYDDTFGFLFNLKRLRGATSSNLLNFCMNLEKYLEHNGRSDINGDNLCSELQVLRCCIPSEATKAIEVLQYLKTLNVCFPNAYIAYKILLTIPITVASTGRSFSKLKLIKTYLRSTTSQERLNGLTILSIEKEMVEQLDYSDLIDVFAFKIARQIVFN</sequence>
<dbReference type="InterPro" id="IPR006580">
    <property type="entry name" value="Znf_TTF"/>
</dbReference>
<comment type="caution">
    <text evidence="3">The sequence shown here is derived from an EMBL/GenBank/DDBJ whole genome shotgun (WGS) entry which is preliminary data.</text>
</comment>
<dbReference type="GO" id="GO:0046983">
    <property type="term" value="F:protein dimerization activity"/>
    <property type="evidence" value="ECO:0007669"/>
    <property type="project" value="InterPro"/>
</dbReference>
<name>A0A8S0RZI2_OLEEU</name>
<dbReference type="OrthoDB" id="911566at2759"/>
<dbReference type="EMBL" id="CACTIH010003775">
    <property type="protein sequence ID" value="CAA2984694.1"/>
    <property type="molecule type" value="Genomic_DNA"/>
</dbReference>
<proteinExistence type="predicted"/>
<accession>A0A8S0RZI2</accession>
<protein>
    <submittedName>
        <fullName evidence="3">Zinc finger MYM-type 1-like</fullName>
    </submittedName>
</protein>
<dbReference type="Pfam" id="PF05699">
    <property type="entry name" value="Dimer_Tnp_hAT"/>
    <property type="match status" value="1"/>
</dbReference>
<gene>
    <name evidence="3" type="ORF">OLEA9_A109724</name>
</gene>
<dbReference type="SUPFAM" id="SSF53098">
    <property type="entry name" value="Ribonuclease H-like"/>
    <property type="match status" value="1"/>
</dbReference>
<dbReference type="Proteomes" id="UP000594638">
    <property type="component" value="Unassembled WGS sequence"/>
</dbReference>
<dbReference type="AlphaFoldDB" id="A0A8S0RZI2"/>
<evidence type="ECO:0000259" key="2">
    <source>
        <dbReference type="SMART" id="SM00597"/>
    </source>
</evidence>
<dbReference type="InterPro" id="IPR012337">
    <property type="entry name" value="RNaseH-like_sf"/>
</dbReference>
<reference evidence="3 4" key="1">
    <citation type="submission" date="2019-12" db="EMBL/GenBank/DDBJ databases">
        <authorList>
            <person name="Alioto T."/>
            <person name="Alioto T."/>
            <person name="Gomez Garrido J."/>
        </authorList>
    </citation>
    <scope>NUCLEOTIDE SEQUENCE [LARGE SCALE GENOMIC DNA]</scope>
</reference>
<dbReference type="Gramene" id="OE9A109724T1">
    <property type="protein sequence ID" value="OE9A109724C1"/>
    <property type="gene ID" value="OE9A109724"/>
</dbReference>
<dbReference type="SMART" id="SM00597">
    <property type="entry name" value="ZnF_TTF"/>
    <property type="match status" value="1"/>
</dbReference>